<protein>
    <submittedName>
        <fullName evidence="1">Uncharacterized protein</fullName>
    </submittedName>
</protein>
<accession>G7HU25</accession>
<evidence type="ECO:0000313" key="2">
    <source>
        <dbReference type="Proteomes" id="UP000004840"/>
    </source>
</evidence>
<organism evidence="1 2">
    <name type="scientific">Corynebacterium casei UCMA 3821</name>
    <dbReference type="NCBI Taxonomy" id="1110505"/>
    <lineage>
        <taxon>Bacteria</taxon>
        <taxon>Bacillati</taxon>
        <taxon>Actinomycetota</taxon>
        <taxon>Actinomycetes</taxon>
        <taxon>Mycobacteriales</taxon>
        <taxon>Corynebacteriaceae</taxon>
        <taxon>Corynebacterium</taxon>
    </lineage>
</organism>
<dbReference type="AlphaFoldDB" id="G7HU25"/>
<gene>
    <name evidence="1" type="ORF">CCAS_00330</name>
</gene>
<proteinExistence type="predicted"/>
<comment type="caution">
    <text evidence="1">The sequence shown here is derived from an EMBL/GenBank/DDBJ whole genome shotgun (WGS) entry which is preliminary data.</text>
</comment>
<dbReference type="EMBL" id="CAFW01000008">
    <property type="protein sequence ID" value="CCE53690.1"/>
    <property type="molecule type" value="Genomic_DNA"/>
</dbReference>
<name>G7HU25_9CORY</name>
<sequence>MAYDNQAHLKIDDLHKKFDALDKKLELLAAGLDVPLHRKPIQVAEGVKSPMPRWSSPLARIASL</sequence>
<evidence type="ECO:0000313" key="1">
    <source>
        <dbReference type="EMBL" id="CCE53690.1"/>
    </source>
</evidence>
<reference evidence="1 2" key="1">
    <citation type="journal article" date="2012" name="J. Bacteriol.">
        <title>Genome Sequence of Corynebacterium casei UCMA 3821, Isolated from a Smear-Ripened Cheese.</title>
        <authorList>
            <person name="Monnet C."/>
            <person name="Loux V."/>
            <person name="Bento P."/>
            <person name="Gibrat J.F."/>
            <person name="Straub C."/>
            <person name="Bonnarme P."/>
            <person name="Landaud S."/>
            <person name="Irlinger F."/>
        </authorList>
    </citation>
    <scope>NUCLEOTIDE SEQUENCE [LARGE SCALE GENOMIC DNA]</scope>
    <source>
        <strain evidence="1 2">UCMA 3821</strain>
    </source>
</reference>
<dbReference type="Proteomes" id="UP000004840">
    <property type="component" value="Unassembled WGS sequence"/>
</dbReference>